<proteinExistence type="predicted"/>
<dbReference type="OMA" id="CEKYISR"/>
<evidence type="ECO:0000256" key="1">
    <source>
        <dbReference type="SAM" id="MobiDB-lite"/>
    </source>
</evidence>
<dbReference type="AlphaFoldDB" id="A0A642UZQ0"/>
<dbReference type="EMBL" id="SWFT01000005">
    <property type="protein sequence ID" value="KAA8908604.1"/>
    <property type="molecule type" value="Genomic_DNA"/>
</dbReference>
<protein>
    <submittedName>
        <fullName evidence="2">Uncharacterized protein</fullName>
    </submittedName>
</protein>
<evidence type="ECO:0000313" key="2">
    <source>
        <dbReference type="EMBL" id="KAA8908604.1"/>
    </source>
</evidence>
<dbReference type="RefSeq" id="XP_034015092.1">
    <property type="nucleotide sequence ID" value="XM_034154016.1"/>
</dbReference>
<accession>A0A642UZQ0</accession>
<dbReference type="GeneID" id="54778800"/>
<dbReference type="VEuPathDB" id="FungiDB:DIURU_000147"/>
<feature type="compositionally biased region" description="Low complexity" evidence="1">
    <location>
        <begin position="383"/>
        <end position="394"/>
    </location>
</feature>
<name>A0A642UZQ0_DIURU</name>
<feature type="region of interest" description="Disordered" evidence="1">
    <location>
        <begin position="27"/>
        <end position="241"/>
    </location>
</feature>
<evidence type="ECO:0000313" key="3">
    <source>
        <dbReference type="Proteomes" id="UP000449547"/>
    </source>
</evidence>
<feature type="compositionally biased region" description="Basic residues" evidence="1">
    <location>
        <begin position="157"/>
        <end position="167"/>
    </location>
</feature>
<dbReference type="Proteomes" id="UP000449547">
    <property type="component" value="Unassembled WGS sequence"/>
</dbReference>
<feature type="compositionally biased region" description="Low complexity" evidence="1">
    <location>
        <begin position="197"/>
        <end position="207"/>
    </location>
</feature>
<sequence>MDASEFDFAWLDDHGADDAMLDPQALFADSFSSGPGAPGAPSGAVPAPSPHSASVVSASDSHYGAPSDYDATHHAAAASPYHTPVSGHVPRMSSSSYSVSPAIPPAAPPAPSAPHQAQWGAPPDDILASSHQADGPPPPQQHHLGAPMPSAPLHQHPMGHQHPRHPQHSFQSQAPPAQLPPSANTDLAAPPPPAQQPPSAHQQQARPAPAPAPAPKRRPNFHIDLPVHPHSHAQLPGPSGSLSAFPTFHNLSPHYTFDGDDFGHVTPGMNPPSQVQSGYFEGVTPGVPGMRYDDSQGSLFSPQVESEVNNFNQDFGRYLYESHPDHHPTAAGPVPTAVPTASAPAPAAAALGRGAGSHQNLVALAMTHGSDAAAAVLGATTPGATTPGATSGATKFPPRPSMLSRTHSSPNFTIDRQVVGAKKKRTPKGAVCSICEKYISRDLTRHMRIHNDVGRFQCVYPKSMCNHKTQYFNRPYDYKKHLLHMHFKFDDPKGKAAHTLTDKLPSAGQCSACGAKYIAKDWLEFHVLSQDPESRCPYIEGSRMPHSGI</sequence>
<dbReference type="PANTHER" id="PTHR23330">
    <property type="entry name" value="P300 TRANSCRIPTIONAL COFACTOR JMY-RELATED"/>
    <property type="match status" value="1"/>
</dbReference>
<organism evidence="2 3">
    <name type="scientific">Diutina rugosa</name>
    <name type="common">Yeast</name>
    <name type="synonym">Candida rugosa</name>
    <dbReference type="NCBI Taxonomy" id="5481"/>
    <lineage>
        <taxon>Eukaryota</taxon>
        <taxon>Fungi</taxon>
        <taxon>Dikarya</taxon>
        <taxon>Ascomycota</taxon>
        <taxon>Saccharomycotina</taxon>
        <taxon>Pichiomycetes</taxon>
        <taxon>Debaryomycetaceae</taxon>
        <taxon>Diutina</taxon>
    </lineage>
</organism>
<dbReference type="PANTHER" id="PTHR23330:SF9">
    <property type="entry name" value="PROLINE-RICH PROTEIN 11"/>
    <property type="match status" value="1"/>
</dbReference>
<dbReference type="Gene3D" id="3.30.160.60">
    <property type="entry name" value="Classic Zinc Finger"/>
    <property type="match status" value="1"/>
</dbReference>
<feature type="compositionally biased region" description="Low complexity" evidence="1">
    <location>
        <begin position="169"/>
        <end position="183"/>
    </location>
</feature>
<reference evidence="2 3" key="1">
    <citation type="submission" date="2019-07" db="EMBL/GenBank/DDBJ databases">
        <title>Genome assembly of two rare yeast pathogens: Diutina rugosa and Trichomonascus ciferrii.</title>
        <authorList>
            <person name="Mixao V."/>
            <person name="Saus E."/>
            <person name="Hansen A."/>
            <person name="Lass-Flor C."/>
            <person name="Gabaldon T."/>
        </authorList>
    </citation>
    <scope>NUCLEOTIDE SEQUENCE [LARGE SCALE GENOMIC DNA]</scope>
    <source>
        <strain evidence="2 3">CBS 613</strain>
    </source>
</reference>
<keyword evidence="3" id="KW-1185">Reference proteome</keyword>
<gene>
    <name evidence="2" type="ORF">DIURU_000147</name>
</gene>
<dbReference type="OrthoDB" id="4091477at2759"/>
<feature type="compositionally biased region" description="Pro residues" evidence="1">
    <location>
        <begin position="102"/>
        <end position="112"/>
    </location>
</feature>
<feature type="region of interest" description="Disordered" evidence="1">
    <location>
        <begin position="383"/>
        <end position="409"/>
    </location>
</feature>
<feature type="compositionally biased region" description="Low complexity" evidence="1">
    <location>
        <begin position="32"/>
        <end position="59"/>
    </location>
</feature>
<comment type="caution">
    <text evidence="2">The sequence shown here is derived from an EMBL/GenBank/DDBJ whole genome shotgun (WGS) entry which is preliminary data.</text>
</comment>